<evidence type="ECO:0000313" key="3">
    <source>
        <dbReference type="Proteomes" id="UP001470230"/>
    </source>
</evidence>
<sequence>MSSKKSDVINCQFAKNRGKGGSGKIYNDFDELSTKILELEKNEKYLVSISQSNFEIDSTSSCSLYYVRESKKAVSIDVNDCIFNGDLSKDAHHIDGTSLLKESETPKLRIKSCKFSSDINSALNSKNNDHSNSFASFDISNQEFDKKDILSVKLSINNNENNKMKSMMIVSVIFAAFVVAFAFVVRTKKLSDDDKSIDDNDLVDLNEIVEKNFDALM</sequence>
<organism evidence="2 3">
    <name type="scientific">Tritrichomonas musculus</name>
    <dbReference type="NCBI Taxonomy" id="1915356"/>
    <lineage>
        <taxon>Eukaryota</taxon>
        <taxon>Metamonada</taxon>
        <taxon>Parabasalia</taxon>
        <taxon>Tritrichomonadida</taxon>
        <taxon>Tritrichomonadidae</taxon>
        <taxon>Tritrichomonas</taxon>
    </lineage>
</organism>
<feature type="transmembrane region" description="Helical" evidence="1">
    <location>
        <begin position="167"/>
        <end position="185"/>
    </location>
</feature>
<name>A0ABR2HPC9_9EUKA</name>
<gene>
    <name evidence="2" type="ORF">M9Y10_018514</name>
</gene>
<protein>
    <submittedName>
        <fullName evidence="2">Uncharacterized protein</fullName>
    </submittedName>
</protein>
<dbReference type="EMBL" id="JAPFFF010000025">
    <property type="protein sequence ID" value="KAK8849923.1"/>
    <property type="molecule type" value="Genomic_DNA"/>
</dbReference>
<keyword evidence="1" id="KW-1133">Transmembrane helix</keyword>
<dbReference type="Proteomes" id="UP001470230">
    <property type="component" value="Unassembled WGS sequence"/>
</dbReference>
<keyword evidence="1" id="KW-0812">Transmembrane</keyword>
<evidence type="ECO:0000313" key="2">
    <source>
        <dbReference type="EMBL" id="KAK8849923.1"/>
    </source>
</evidence>
<keyword evidence="3" id="KW-1185">Reference proteome</keyword>
<comment type="caution">
    <text evidence="2">The sequence shown here is derived from an EMBL/GenBank/DDBJ whole genome shotgun (WGS) entry which is preliminary data.</text>
</comment>
<keyword evidence="1" id="KW-0472">Membrane</keyword>
<accession>A0ABR2HPC9</accession>
<evidence type="ECO:0000256" key="1">
    <source>
        <dbReference type="SAM" id="Phobius"/>
    </source>
</evidence>
<reference evidence="2 3" key="1">
    <citation type="submission" date="2024-04" db="EMBL/GenBank/DDBJ databases">
        <title>Tritrichomonas musculus Genome.</title>
        <authorList>
            <person name="Alves-Ferreira E."/>
            <person name="Grigg M."/>
            <person name="Lorenzi H."/>
            <person name="Galac M."/>
        </authorList>
    </citation>
    <scope>NUCLEOTIDE SEQUENCE [LARGE SCALE GENOMIC DNA]</scope>
    <source>
        <strain evidence="2 3">EAF2021</strain>
    </source>
</reference>
<proteinExistence type="predicted"/>